<sequence length="310" mass="34997">MMIAMSHVFNECFEAWKAEELVKFVELFVTKQEATSSDSTDREITPLSSSTGYKLVESKDFLRYLVEKTREEYPEETALLSMDEILRLGVIKWIEKDSSKRYHFDGLYEVMASVRTMSRAFLKAVQWASKVIFHLTYALLFASIILLAALTVGILILSLWIMSIGGSLSVFFMMYLMISPFFVSFLPAITALVALLLFAALSSVIFGSVCFGLSSLVCWSRDYMLGRDTPGARKFAALLGRARALLANGLLRLREFARSVVGCCRYIKHIVTFIPVRLMLLTKRSTRLMPTTRSEPSKTLWKSYPSADSG</sequence>
<keyword evidence="2" id="KW-0472">Membrane</keyword>
<dbReference type="EMBL" id="LVLJ01000748">
    <property type="protein sequence ID" value="OAE32701.1"/>
    <property type="molecule type" value="Genomic_DNA"/>
</dbReference>
<organism evidence="3 4">
    <name type="scientific">Marchantia polymorpha subsp. ruderalis</name>
    <dbReference type="NCBI Taxonomy" id="1480154"/>
    <lineage>
        <taxon>Eukaryota</taxon>
        <taxon>Viridiplantae</taxon>
        <taxon>Streptophyta</taxon>
        <taxon>Embryophyta</taxon>
        <taxon>Marchantiophyta</taxon>
        <taxon>Marchantiopsida</taxon>
        <taxon>Marchantiidae</taxon>
        <taxon>Marchantiales</taxon>
        <taxon>Marchantiaceae</taxon>
        <taxon>Marchantia</taxon>
    </lineage>
</organism>
<proteinExistence type="predicted"/>
<keyword evidence="2" id="KW-1133">Transmembrane helix</keyword>
<name>A0A176WJB7_MARPO</name>
<feature type="transmembrane region" description="Helical" evidence="2">
    <location>
        <begin position="137"/>
        <end position="161"/>
    </location>
</feature>
<reference evidence="3" key="1">
    <citation type="submission" date="2016-03" db="EMBL/GenBank/DDBJ databases">
        <title>Mechanisms controlling the formation of the plant cell surface in tip-growing cells are functionally conserved among land plants.</title>
        <authorList>
            <person name="Honkanen S."/>
            <person name="Jones V.A."/>
            <person name="Morieri G."/>
            <person name="Champion C."/>
            <person name="Hetherington A.J."/>
            <person name="Kelly S."/>
            <person name="Saint-Marcoux D."/>
            <person name="Proust H."/>
            <person name="Prescott H."/>
            <person name="Dolan L."/>
        </authorList>
    </citation>
    <scope>NUCLEOTIDE SEQUENCE [LARGE SCALE GENOMIC DNA]</scope>
    <source>
        <tissue evidence="3">Whole gametophyte</tissue>
    </source>
</reference>
<gene>
    <name evidence="3" type="ORF">AXG93_4085s1230</name>
</gene>
<comment type="caution">
    <text evidence="3">The sequence shown here is derived from an EMBL/GenBank/DDBJ whole genome shotgun (WGS) entry which is preliminary data.</text>
</comment>
<evidence type="ECO:0000256" key="2">
    <source>
        <dbReference type="SAM" id="Phobius"/>
    </source>
</evidence>
<dbReference type="AlphaFoldDB" id="A0A176WJB7"/>
<evidence type="ECO:0000256" key="1">
    <source>
        <dbReference type="SAM" id="MobiDB-lite"/>
    </source>
</evidence>
<keyword evidence="2" id="KW-0812">Transmembrane</keyword>
<keyword evidence="4" id="KW-1185">Reference proteome</keyword>
<feature type="region of interest" description="Disordered" evidence="1">
    <location>
        <begin position="290"/>
        <end position="310"/>
    </location>
</feature>
<dbReference type="Proteomes" id="UP000077202">
    <property type="component" value="Unassembled WGS sequence"/>
</dbReference>
<accession>A0A176WJB7</accession>
<feature type="transmembrane region" description="Helical" evidence="2">
    <location>
        <begin position="168"/>
        <end position="189"/>
    </location>
</feature>
<evidence type="ECO:0000313" key="3">
    <source>
        <dbReference type="EMBL" id="OAE32701.1"/>
    </source>
</evidence>
<feature type="transmembrane region" description="Helical" evidence="2">
    <location>
        <begin position="195"/>
        <end position="219"/>
    </location>
</feature>
<protein>
    <submittedName>
        <fullName evidence="3">Uncharacterized protein</fullName>
    </submittedName>
</protein>
<evidence type="ECO:0000313" key="4">
    <source>
        <dbReference type="Proteomes" id="UP000077202"/>
    </source>
</evidence>